<dbReference type="EMBL" id="CP096574">
    <property type="protein sequence ID" value="UPU36820.1"/>
    <property type="molecule type" value="Genomic_DNA"/>
</dbReference>
<evidence type="ECO:0000313" key="3">
    <source>
        <dbReference type="EMBL" id="UPU36820.1"/>
    </source>
</evidence>
<dbReference type="EMBL" id="BLXY01000020">
    <property type="protein sequence ID" value="GFO66245.1"/>
    <property type="molecule type" value="Genomic_DNA"/>
</dbReference>
<evidence type="ECO:0000256" key="1">
    <source>
        <dbReference type="SAM" id="MobiDB-lite"/>
    </source>
</evidence>
<dbReference type="Proteomes" id="UP000831485">
    <property type="component" value="Chromosome"/>
</dbReference>
<gene>
    <name evidence="2" type="ORF">GMPD_41640</name>
    <name evidence="3" type="ORF">M1B72_03650</name>
</gene>
<evidence type="ECO:0000313" key="2">
    <source>
        <dbReference type="EMBL" id="GFO66245.1"/>
    </source>
</evidence>
<accession>A0A6V8N194</accession>
<reference evidence="2" key="2">
    <citation type="journal article" date="2021" name="Int. J. Syst. Evol. Microbiol.">
        <title>Geomonas silvestris sp. nov., Geomonas paludis sp. nov. and Geomonas limicola sp. nov., isolated from terrestrial environments, and emended description of the genus Geomonas.</title>
        <authorList>
            <person name="Itoh H."/>
            <person name="Xu Z."/>
            <person name="Masuda Y."/>
            <person name="Ushijima N."/>
            <person name="Hayakawa C."/>
            <person name="Shiratori Y."/>
            <person name="Senoo K."/>
        </authorList>
    </citation>
    <scope>NUCLEOTIDE SEQUENCE</scope>
    <source>
        <strain evidence="2">Red736</strain>
    </source>
</reference>
<name>A0A6V8N194_9BACT</name>
<protein>
    <submittedName>
        <fullName evidence="2">Uncharacterized protein</fullName>
    </submittedName>
</protein>
<evidence type="ECO:0000313" key="4">
    <source>
        <dbReference type="Proteomes" id="UP000568888"/>
    </source>
</evidence>
<sequence length="54" mass="6471">MEHEDLDELAGEIRRLIESNKEFLKRVVEEDYDDEDEVDGEEETPEDPEDFEEL</sequence>
<feature type="region of interest" description="Disordered" evidence="1">
    <location>
        <begin position="26"/>
        <end position="54"/>
    </location>
</feature>
<dbReference type="AlphaFoldDB" id="A0A6V8N194"/>
<feature type="compositionally biased region" description="Acidic residues" evidence="1">
    <location>
        <begin position="30"/>
        <end position="54"/>
    </location>
</feature>
<organism evidence="2 4">
    <name type="scientific">Geomonas paludis</name>
    <dbReference type="NCBI Taxonomy" id="2740185"/>
    <lineage>
        <taxon>Bacteria</taxon>
        <taxon>Pseudomonadati</taxon>
        <taxon>Thermodesulfobacteriota</taxon>
        <taxon>Desulfuromonadia</taxon>
        <taxon>Geobacterales</taxon>
        <taxon>Geobacteraceae</taxon>
        <taxon>Geomonas</taxon>
    </lineage>
</organism>
<reference evidence="3" key="3">
    <citation type="submission" date="2022-04" db="EMBL/GenBank/DDBJ databases">
        <authorList>
            <person name="Liu G."/>
        </authorList>
    </citation>
    <scope>NUCLEOTIDE SEQUENCE</scope>
    <source>
        <strain evidence="3">RG22</strain>
    </source>
</reference>
<reference evidence="4" key="1">
    <citation type="submission" date="2020-06" db="EMBL/GenBank/DDBJ databases">
        <title>Draft genomic sequecing of Geomonas sp. Red736.</title>
        <authorList>
            <person name="Itoh H."/>
            <person name="Xu Z.X."/>
            <person name="Ushijima N."/>
            <person name="Masuda Y."/>
            <person name="Shiratori Y."/>
            <person name="Senoo K."/>
        </authorList>
    </citation>
    <scope>NUCLEOTIDE SEQUENCE [LARGE SCALE GENOMIC DNA]</scope>
    <source>
        <strain evidence="4">Red736</strain>
    </source>
</reference>
<dbReference type="Proteomes" id="UP000568888">
    <property type="component" value="Unassembled WGS sequence"/>
</dbReference>
<dbReference type="RefSeq" id="WP_183351043.1">
    <property type="nucleotide sequence ID" value="NZ_BLXY01000020.1"/>
</dbReference>
<proteinExistence type="predicted"/>
<keyword evidence="5" id="KW-1185">Reference proteome</keyword>
<evidence type="ECO:0000313" key="5">
    <source>
        <dbReference type="Proteomes" id="UP000831485"/>
    </source>
</evidence>